<reference evidence="1 2" key="1">
    <citation type="submission" date="2019-12" db="EMBL/GenBank/DDBJ databases">
        <title>Novel species isolated from a subtropical stream in China.</title>
        <authorList>
            <person name="Lu H."/>
        </authorList>
    </citation>
    <scope>NUCLEOTIDE SEQUENCE [LARGE SCALE GENOMIC DNA]</scope>
    <source>
        <strain evidence="1 2">FT55W</strain>
    </source>
</reference>
<proteinExistence type="predicted"/>
<accession>A0A7X4GPS8</accession>
<name>A0A7X4GPS8_9BURK</name>
<evidence type="ECO:0000313" key="1">
    <source>
        <dbReference type="EMBL" id="MYM66886.1"/>
    </source>
</evidence>
<dbReference type="RefSeq" id="WP_161013418.1">
    <property type="nucleotide sequence ID" value="NZ_WWCK01000002.1"/>
</dbReference>
<keyword evidence="2" id="KW-1185">Reference proteome</keyword>
<dbReference type="AlphaFoldDB" id="A0A7X4GPS8"/>
<dbReference type="Proteomes" id="UP000450012">
    <property type="component" value="Unassembled WGS sequence"/>
</dbReference>
<dbReference type="EMBL" id="WWCK01000002">
    <property type="protein sequence ID" value="MYM66886.1"/>
    <property type="molecule type" value="Genomic_DNA"/>
</dbReference>
<organism evidence="1 2">
    <name type="scientific">Duganella rivi</name>
    <dbReference type="NCBI Taxonomy" id="2666083"/>
    <lineage>
        <taxon>Bacteria</taxon>
        <taxon>Pseudomonadati</taxon>
        <taxon>Pseudomonadota</taxon>
        <taxon>Betaproteobacteria</taxon>
        <taxon>Burkholderiales</taxon>
        <taxon>Oxalobacteraceae</taxon>
        <taxon>Telluria group</taxon>
        <taxon>Duganella</taxon>
    </lineage>
</organism>
<protein>
    <submittedName>
        <fullName evidence="1">Uncharacterized protein</fullName>
    </submittedName>
</protein>
<sequence>MESEERYLMSLPFSDVLALNIHLKDTRPGTELDAFIAELVRRWLRIDKERLAIRRDGPAMHGFQWKNLFLPEGTHLRTTYNQIVEFAKVEGDYIFSDDGAALTPSQFANRYAQGRNAWRFIWLRFPGNDYWIRASDCRRSIKPV</sequence>
<evidence type="ECO:0000313" key="2">
    <source>
        <dbReference type="Proteomes" id="UP000450012"/>
    </source>
</evidence>
<comment type="caution">
    <text evidence="1">The sequence shown here is derived from an EMBL/GenBank/DDBJ whole genome shotgun (WGS) entry which is preliminary data.</text>
</comment>
<gene>
    <name evidence="1" type="ORF">GTP45_08595</name>
</gene>